<organism evidence="2 3">
    <name type="scientific">Paraglaciecola arctica BSs20135</name>
    <dbReference type="NCBI Taxonomy" id="493475"/>
    <lineage>
        <taxon>Bacteria</taxon>
        <taxon>Pseudomonadati</taxon>
        <taxon>Pseudomonadota</taxon>
        <taxon>Gammaproteobacteria</taxon>
        <taxon>Alteromonadales</taxon>
        <taxon>Alteromonadaceae</taxon>
        <taxon>Paraglaciecola</taxon>
    </lineage>
</organism>
<gene>
    <name evidence="2" type="ORF">GARC_5358</name>
</gene>
<dbReference type="InterPro" id="IPR017853">
    <property type="entry name" value="GH"/>
</dbReference>
<evidence type="ECO:0000313" key="2">
    <source>
        <dbReference type="EMBL" id="GAC22293.1"/>
    </source>
</evidence>
<dbReference type="STRING" id="493475.GARC_5358"/>
<evidence type="ECO:0000256" key="1">
    <source>
        <dbReference type="SAM" id="SignalP"/>
    </source>
</evidence>
<dbReference type="RefSeq" id="WP_007625998.1">
    <property type="nucleotide sequence ID" value="NZ_BAEO01000072.1"/>
</dbReference>
<dbReference type="AlphaFoldDB" id="K6YZZ3"/>
<dbReference type="Proteomes" id="UP000006327">
    <property type="component" value="Unassembled WGS sequence"/>
</dbReference>
<evidence type="ECO:0008006" key="4">
    <source>
        <dbReference type="Google" id="ProtNLM"/>
    </source>
</evidence>
<feature type="signal peptide" evidence="1">
    <location>
        <begin position="1"/>
        <end position="22"/>
    </location>
</feature>
<keyword evidence="3" id="KW-1185">Reference proteome</keyword>
<dbReference type="EMBL" id="BAEO01000072">
    <property type="protein sequence ID" value="GAC22293.1"/>
    <property type="molecule type" value="Genomic_DNA"/>
</dbReference>
<sequence>MKKHFFLLLTFFIPQIINVSWALPSVTEQVIQIKNENITYSITIADGQLLTEALAINNNIPPPVVTNADFALEIVWADWLPPGKSNHGDNPANLSKKDFEFVNHSINKTLDGGERLELNFAGINQHLTLQLSYQILPNTYYLKRSILIKDPIYHKHLLHLIKPLDANLISHNTSTTDIVNQGGFGQPVGVAFSQNGLFFGLEYPAGTNTIVADKSGDFRMSSKRFVGQKLSAKGYQSNPVVIGLTPDKLVKHGFMGYLNDIKSQPLKPYTLYNSWYDLRGRGYTVGQYVESLADIDYMSESNVNRLYDLIKKKFIDPYGLPLDAFVLDDGWDIYGSDWKIRPDDFPDGVSNLVTNLNRNQTDLGMWFGPTGGYSDRMQRINWYRDNGFEVTGEEKKWGGAQLCLAGQRYRHAFESRNIEFTQQGVNYYKWDGIQFSCNETDHGHPIGLYSQTAVLDTVIDVIDKVTEINPNVYHSITSGTWLSPWWLMHANQIWMQGEDYGYASVPSINRRDASITYRDSVLYDDLKHKNLWFPVSNMMTHGIIKGKLENLHVNEPLDKFTDNAMLYFARGVSMYELYTSPDIMSDDEWRVLAQSMLWAKQNFTLLMNTEMVGGDPAQGQAYAYVHFDKNKGIIAVRNPAHYPQKISINLSPAMGMSKHSDQLLLEKTYPYQYLSKDSYQDGDTITLDLDGYETSIYEIYAAKDSQQPLLAGVPFYSTQGSNGDWNIHYFASQLKPELLNIEQIHAVSQNGQALDLNNIPAVKNKQSDKLKYRILQQSASQLIIELDAGQSTESVEIGLLLTNKDLVASTLPLPKVELDKKALTMAFEGTKVDKDFIEPKQQSGWYSSHLPSGSRSNKLIVTLPKDWQGNLELWAFTEVVKPYGSIKINMKKPSNIKRQLPPSVIGKGSFKESYKMADLKFTGVSQ</sequence>
<feature type="chain" id="PRO_5003900518" description="Alpha-galactosidase" evidence="1">
    <location>
        <begin position="23"/>
        <end position="926"/>
    </location>
</feature>
<comment type="caution">
    <text evidence="2">The sequence shown here is derived from an EMBL/GenBank/DDBJ whole genome shotgun (WGS) entry which is preliminary data.</text>
</comment>
<keyword evidence="1" id="KW-0732">Signal</keyword>
<dbReference type="eggNOG" id="COG3345">
    <property type="taxonomic scope" value="Bacteria"/>
</dbReference>
<dbReference type="SUPFAM" id="SSF51445">
    <property type="entry name" value="(Trans)glycosidases"/>
    <property type="match status" value="1"/>
</dbReference>
<accession>K6YZZ3</accession>
<dbReference type="Gene3D" id="3.20.20.70">
    <property type="entry name" value="Aldolase class I"/>
    <property type="match status" value="1"/>
</dbReference>
<evidence type="ECO:0000313" key="3">
    <source>
        <dbReference type="Proteomes" id="UP000006327"/>
    </source>
</evidence>
<reference evidence="2 3" key="1">
    <citation type="journal article" date="2017" name="Antonie Van Leeuwenhoek">
        <title>Rhizobium rhizosphaerae sp. nov., a novel species isolated from rice rhizosphere.</title>
        <authorList>
            <person name="Zhao J.J."/>
            <person name="Zhang J."/>
            <person name="Zhang R.J."/>
            <person name="Zhang C.W."/>
            <person name="Yin H.Q."/>
            <person name="Zhang X.X."/>
        </authorList>
    </citation>
    <scope>NUCLEOTIDE SEQUENCE [LARGE SCALE GENOMIC DNA]</scope>
    <source>
        <strain evidence="2 3">BSs20135</strain>
    </source>
</reference>
<proteinExistence type="predicted"/>
<dbReference type="OrthoDB" id="3183911at2"/>
<dbReference type="InterPro" id="IPR013785">
    <property type="entry name" value="Aldolase_TIM"/>
</dbReference>
<name>K6YZZ3_9ALTE</name>
<protein>
    <recommendedName>
        <fullName evidence="4">Alpha-galactosidase</fullName>
    </recommendedName>
</protein>